<evidence type="ECO:0000256" key="5">
    <source>
        <dbReference type="PIRSR" id="PIRSR000894-2"/>
    </source>
</evidence>
<evidence type="ECO:0000256" key="4">
    <source>
        <dbReference type="PIRSR" id="PIRSR000894-1"/>
    </source>
</evidence>
<dbReference type="GO" id="GO:0009277">
    <property type="term" value="C:fungal-type cell wall"/>
    <property type="evidence" value="ECO:0007669"/>
    <property type="project" value="TreeGrafter"/>
</dbReference>
<keyword evidence="3" id="KW-0325">Glycoprotein</keyword>
<feature type="active site" description="Proton donor" evidence="4">
    <location>
        <position position="336"/>
    </location>
</feature>
<comment type="similarity">
    <text evidence="1">Belongs to the histidine acid phosphatase family.</text>
</comment>
<keyword evidence="5" id="KW-1015">Disulfide bond</keyword>
<feature type="disulfide bond" evidence="5">
    <location>
        <begin position="62"/>
        <end position="385"/>
    </location>
</feature>
<evidence type="ECO:0000256" key="2">
    <source>
        <dbReference type="ARBA" id="ARBA00022801"/>
    </source>
</evidence>
<feature type="disulfide bond" evidence="5">
    <location>
        <begin position="262"/>
        <end position="275"/>
    </location>
</feature>
<dbReference type="PROSITE" id="PS00616">
    <property type="entry name" value="HIS_ACID_PHOSPHAT_1"/>
    <property type="match status" value="1"/>
</dbReference>
<protein>
    <recommendedName>
        <fullName evidence="8">Acid phosphatase</fullName>
    </recommendedName>
</protein>
<accession>A0A9W4TW56</accession>
<keyword evidence="7" id="KW-1185">Reference proteome</keyword>
<dbReference type="Proteomes" id="UP001152885">
    <property type="component" value="Unassembled WGS sequence"/>
</dbReference>
<dbReference type="AlphaFoldDB" id="A0A9W4TW56"/>
<dbReference type="PANTHER" id="PTHR20963:SF18">
    <property type="entry name" value="ACID PHOSPHATASE PHO11-RELATED"/>
    <property type="match status" value="1"/>
</dbReference>
<dbReference type="PROSITE" id="PS00778">
    <property type="entry name" value="HIS_ACID_PHOSPHAT_2"/>
    <property type="match status" value="1"/>
</dbReference>
<evidence type="ECO:0000256" key="3">
    <source>
        <dbReference type="ARBA" id="ARBA00023180"/>
    </source>
</evidence>
<feature type="active site" description="Nucleophile" evidence="4">
    <location>
        <position position="73"/>
    </location>
</feature>
<dbReference type="PIRSF" id="PIRSF000894">
    <property type="entry name" value="Acid_phosphatase"/>
    <property type="match status" value="1"/>
</dbReference>
<dbReference type="PANTHER" id="PTHR20963">
    <property type="entry name" value="MULTIPLE INOSITOL POLYPHOSPHATE PHOSPHATASE-RELATED"/>
    <property type="match status" value="1"/>
</dbReference>
<dbReference type="GO" id="GO:0003993">
    <property type="term" value="F:acid phosphatase activity"/>
    <property type="evidence" value="ECO:0007669"/>
    <property type="project" value="TreeGrafter"/>
</dbReference>
<comment type="caution">
    <text evidence="6">The sequence shown here is derived from an EMBL/GenBank/DDBJ whole genome shotgun (WGS) entry which is preliminary data.</text>
</comment>
<name>A0A9W4TW56_9ASCO</name>
<gene>
    <name evidence="6" type="ORF">CANVERA_P1959</name>
</gene>
<evidence type="ECO:0008006" key="8">
    <source>
        <dbReference type="Google" id="ProtNLM"/>
    </source>
</evidence>
<organism evidence="6 7">
    <name type="scientific">Candida verbasci</name>
    <dbReference type="NCBI Taxonomy" id="1227364"/>
    <lineage>
        <taxon>Eukaryota</taxon>
        <taxon>Fungi</taxon>
        <taxon>Dikarya</taxon>
        <taxon>Ascomycota</taxon>
        <taxon>Saccharomycotina</taxon>
        <taxon>Pichiomycetes</taxon>
        <taxon>Debaryomycetaceae</taxon>
        <taxon>Candida/Lodderomyces clade</taxon>
        <taxon>Candida</taxon>
    </lineage>
</organism>
<proteinExistence type="inferred from homology"/>
<dbReference type="InterPro" id="IPR000560">
    <property type="entry name" value="His_Pase_clade-2"/>
</dbReference>
<dbReference type="OrthoDB" id="6509975at2759"/>
<dbReference type="InterPro" id="IPR016274">
    <property type="entry name" value="Histidine_acid_Pase_euk"/>
</dbReference>
<reference evidence="6" key="1">
    <citation type="submission" date="2022-12" db="EMBL/GenBank/DDBJ databases">
        <authorList>
            <person name="Brejova B."/>
        </authorList>
    </citation>
    <scope>NUCLEOTIDE SEQUENCE</scope>
</reference>
<dbReference type="EMBL" id="CANTUO010000001">
    <property type="protein sequence ID" value="CAI5757445.1"/>
    <property type="molecule type" value="Genomic_DNA"/>
</dbReference>
<dbReference type="InterPro" id="IPR029033">
    <property type="entry name" value="His_PPase_superfam"/>
</dbReference>
<evidence type="ECO:0000313" key="6">
    <source>
        <dbReference type="EMBL" id="CAI5757445.1"/>
    </source>
</evidence>
<dbReference type="Pfam" id="PF00328">
    <property type="entry name" value="His_Phos_2"/>
    <property type="match status" value="1"/>
</dbReference>
<dbReference type="InterPro" id="IPR033379">
    <property type="entry name" value="Acid_Pase_AS"/>
</dbReference>
<dbReference type="CDD" id="cd07061">
    <property type="entry name" value="HP_HAP_like"/>
    <property type="match status" value="1"/>
</dbReference>
<sequence length="462" mass="51963">MVSISHLINSGLLLVGQNQYQDVASPQQAAVDNYNIARFLGGSGPYVQNPGYGISTEFPEGCKIQQVQLVSRHGERFPTANSARNQIKIWNKFKQHNGTFNGALNFLNDYEFYAPDENYYGLETTPENSQGLFSGTTDALRRGAQFRAKYKDLYNANQTLPVFTSNSNRVHQTAQYFAQGFLGQGYSNPNAVKINILAEGENTGANSMTPLDSCVAYDSDENKNASSAYNDDWLKNLGDRLTKENPDIKLEKSEVATLFDWCAYELNVKGQSPVCDLFTNEDLVNYAYYDDLDKYYSHSFGNSLAQTVGSVPVNASLTLLKDDSADNKIWLSFTHDTDIDLYGSALGLFEPKDPLPYNRIVFDRTYQHANLVPQMSQWVLEKLQCSNETFVRYIVNDAVIPIEGIATGPGFSSPLKDYEDYINKRLQGKNYIEQCNVPSNVSQSLTFYWDWKTKNYTAPLEV</sequence>
<dbReference type="SUPFAM" id="SSF53254">
    <property type="entry name" value="Phosphoglycerate mutase-like"/>
    <property type="match status" value="1"/>
</dbReference>
<keyword evidence="2" id="KW-0378">Hydrolase</keyword>
<dbReference type="Gene3D" id="3.40.50.1240">
    <property type="entry name" value="Phosphoglycerate mutase-like"/>
    <property type="match status" value="1"/>
</dbReference>
<evidence type="ECO:0000256" key="1">
    <source>
        <dbReference type="ARBA" id="ARBA00005375"/>
    </source>
</evidence>
<evidence type="ECO:0000313" key="7">
    <source>
        <dbReference type="Proteomes" id="UP001152885"/>
    </source>
</evidence>